<reference evidence="1 2" key="1">
    <citation type="submission" date="2021-01" db="EMBL/GenBank/DDBJ databases">
        <title>WGS of actinomycetes isolated from Thailand.</title>
        <authorList>
            <person name="Thawai C."/>
        </authorList>
    </citation>
    <scope>NUCLEOTIDE SEQUENCE [LARGE SCALE GENOMIC DNA]</scope>
    <source>
        <strain evidence="1 2">CA3R110</strain>
    </source>
</reference>
<gene>
    <name evidence="1" type="ORF">JK364_45960</name>
</gene>
<protein>
    <recommendedName>
        <fullName evidence="3">Alpha/beta hydrolase</fullName>
    </recommendedName>
</protein>
<comment type="caution">
    <text evidence="1">The sequence shown here is derived from an EMBL/GenBank/DDBJ whole genome shotgun (WGS) entry which is preliminary data.</text>
</comment>
<dbReference type="Gene3D" id="3.40.50.1820">
    <property type="entry name" value="alpha/beta hydrolase"/>
    <property type="match status" value="1"/>
</dbReference>
<proteinExistence type="predicted"/>
<evidence type="ECO:0000313" key="1">
    <source>
        <dbReference type="EMBL" id="MBL1119625.1"/>
    </source>
</evidence>
<dbReference type="RefSeq" id="WP_201857400.1">
    <property type="nucleotide sequence ID" value="NZ_JAERRG010000034.1"/>
</dbReference>
<sequence>MTGAWKKFSAQAGITMSEPVVEQMFGGERDPQRVADERRWFAHEMRASTYWQPDAAVLRAATPRIVVGIGGDSAGQLCDRTSRALAQSLGTEPTTFPGGHTGFVEIPDVFATHLRTVICEG</sequence>
<keyword evidence="2" id="KW-1185">Reference proteome</keyword>
<name>A0ABS1Q5I1_9ACTN</name>
<evidence type="ECO:0000313" key="2">
    <source>
        <dbReference type="Proteomes" id="UP000621510"/>
    </source>
</evidence>
<dbReference type="EMBL" id="JAERRG010000034">
    <property type="protein sequence ID" value="MBL1119625.1"/>
    <property type="molecule type" value="Genomic_DNA"/>
</dbReference>
<evidence type="ECO:0008006" key="3">
    <source>
        <dbReference type="Google" id="ProtNLM"/>
    </source>
</evidence>
<dbReference type="InterPro" id="IPR029058">
    <property type="entry name" value="AB_hydrolase_fold"/>
</dbReference>
<organism evidence="1 2">
    <name type="scientific">Streptomyces endocoffeicus</name>
    <dbReference type="NCBI Taxonomy" id="2898945"/>
    <lineage>
        <taxon>Bacteria</taxon>
        <taxon>Bacillati</taxon>
        <taxon>Actinomycetota</taxon>
        <taxon>Actinomycetes</taxon>
        <taxon>Kitasatosporales</taxon>
        <taxon>Streptomycetaceae</taxon>
        <taxon>Streptomyces</taxon>
    </lineage>
</organism>
<accession>A0ABS1Q5I1</accession>
<dbReference type="Proteomes" id="UP000621510">
    <property type="component" value="Unassembled WGS sequence"/>
</dbReference>